<reference evidence="7 8" key="1">
    <citation type="journal article" date="2015" name="Genome Announc.">
        <title>Genome sequencing of 18 francisella strains to aid in assay development and testing.</title>
        <authorList>
            <person name="Johnson S.L."/>
            <person name="Daligault H.E."/>
            <person name="Davenport K.W."/>
            <person name="Coyne S.R."/>
            <person name="Frey K.G."/>
            <person name="Koroleva G.I."/>
            <person name="Broomall S.M."/>
            <person name="Bishop-Lilly K.A."/>
            <person name="Bruce D.C."/>
            <person name="Chertkov O."/>
            <person name="Freitas T."/>
            <person name="Jaissle J."/>
            <person name="Ladner J.T."/>
            <person name="Rosenzweig C.N."/>
            <person name="Gibbons H.S."/>
            <person name="Palacios G.F."/>
            <person name="Redden C.L."/>
            <person name="Xu Y."/>
            <person name="Minogue T.D."/>
            <person name="Chain P.S."/>
        </authorList>
    </citation>
    <scope>NUCLEOTIDE SEQUENCE [LARGE SCALE GENOMIC DNA]</scope>
    <source>
        <strain evidence="7 8">GA01-2794</strain>
    </source>
</reference>
<gene>
    <name evidence="7" type="ORF">LA55_1328</name>
</gene>
<feature type="transmembrane region" description="Helical" evidence="5">
    <location>
        <begin position="149"/>
        <end position="169"/>
    </location>
</feature>
<dbReference type="GO" id="GO:0016020">
    <property type="term" value="C:membrane"/>
    <property type="evidence" value="ECO:0007669"/>
    <property type="project" value="UniProtKB-SubCell"/>
</dbReference>
<comment type="subcellular location">
    <subcellularLocation>
        <location evidence="1">Membrane</location>
        <topology evidence="1">Multi-pass membrane protein</topology>
    </subcellularLocation>
</comment>
<sequence length="297" mass="34655">MILFKDRYIDKLSDTTLLAIRVFVASIVGLMVCYLIFSLSGDDGFRDRIYWVVIAVVSVAASTSTSVVYTRAKAIVIFSLLGTSIGSVVLLLIQKNIPHNFTLVAGLCCFALALYVYTMFLNYATSVFFIHVYLVMYFGLFIGWDKELFFVRVTCVAIGTLSIVLITFLTRGRKNKVLFSRDMYRIYSELKDLVNKVDRSVENRKIIFLIEKNIKLNEMLVNAKYEFSDTKKYYEYKKILILIDELLINLRTYRTLFMQQKKHDDSLYKEFVHFTKEQIQSNFKKITIRYDRLLAQK</sequence>
<keyword evidence="3 5" id="KW-1133">Transmembrane helix</keyword>
<organism evidence="7 8">
    <name type="scientific">Francisella philomiragia</name>
    <dbReference type="NCBI Taxonomy" id="28110"/>
    <lineage>
        <taxon>Bacteria</taxon>
        <taxon>Pseudomonadati</taxon>
        <taxon>Pseudomonadota</taxon>
        <taxon>Gammaproteobacteria</taxon>
        <taxon>Thiotrichales</taxon>
        <taxon>Francisellaceae</taxon>
        <taxon>Francisella</taxon>
    </lineage>
</organism>
<dbReference type="Proteomes" id="UP000031830">
    <property type="component" value="Chromosome"/>
</dbReference>
<feature type="domain" description="Integral membrane bound transporter" evidence="6">
    <location>
        <begin position="33"/>
        <end position="165"/>
    </location>
</feature>
<dbReference type="Pfam" id="PF13515">
    <property type="entry name" value="FUSC_2"/>
    <property type="match status" value="1"/>
</dbReference>
<keyword evidence="2 5" id="KW-0812">Transmembrane</keyword>
<feature type="transmembrane region" description="Helical" evidence="5">
    <location>
        <begin position="123"/>
        <end position="142"/>
    </location>
</feature>
<dbReference type="RefSeq" id="WP_044526449.1">
    <property type="nucleotide sequence ID" value="NZ_CP009440.1"/>
</dbReference>
<proteinExistence type="predicted"/>
<dbReference type="AlphaFoldDB" id="A0A0B6D3C9"/>
<feature type="transmembrane region" description="Helical" evidence="5">
    <location>
        <begin position="75"/>
        <end position="93"/>
    </location>
</feature>
<name>A0A0B6D3C9_9GAMM</name>
<dbReference type="STRING" id="28110.KU46_1283"/>
<feature type="transmembrane region" description="Helical" evidence="5">
    <location>
        <begin position="18"/>
        <end position="37"/>
    </location>
</feature>
<dbReference type="KEGG" id="fpz:LA55_1328"/>
<dbReference type="OrthoDB" id="5603955at2"/>
<dbReference type="InterPro" id="IPR049453">
    <property type="entry name" value="Memb_transporter_dom"/>
</dbReference>
<dbReference type="EMBL" id="CP009440">
    <property type="protein sequence ID" value="AJI52817.1"/>
    <property type="molecule type" value="Genomic_DNA"/>
</dbReference>
<evidence type="ECO:0000313" key="7">
    <source>
        <dbReference type="EMBL" id="AJI52817.1"/>
    </source>
</evidence>
<feature type="transmembrane region" description="Helical" evidence="5">
    <location>
        <begin position="49"/>
        <end position="69"/>
    </location>
</feature>
<evidence type="ECO:0000259" key="6">
    <source>
        <dbReference type="Pfam" id="PF13515"/>
    </source>
</evidence>
<protein>
    <submittedName>
        <fullName evidence="7">Fusaric acid resistance-like family protein</fullName>
    </submittedName>
</protein>
<accession>A0A0B6D3C9</accession>
<evidence type="ECO:0000313" key="8">
    <source>
        <dbReference type="Proteomes" id="UP000031830"/>
    </source>
</evidence>
<keyword evidence="4 5" id="KW-0472">Membrane</keyword>
<evidence type="ECO:0000256" key="5">
    <source>
        <dbReference type="SAM" id="Phobius"/>
    </source>
</evidence>
<feature type="transmembrane region" description="Helical" evidence="5">
    <location>
        <begin position="100"/>
        <end position="117"/>
    </location>
</feature>
<evidence type="ECO:0000256" key="2">
    <source>
        <dbReference type="ARBA" id="ARBA00022692"/>
    </source>
</evidence>
<evidence type="ECO:0000256" key="3">
    <source>
        <dbReference type="ARBA" id="ARBA00022989"/>
    </source>
</evidence>
<evidence type="ECO:0000256" key="4">
    <source>
        <dbReference type="ARBA" id="ARBA00023136"/>
    </source>
</evidence>
<evidence type="ECO:0000256" key="1">
    <source>
        <dbReference type="ARBA" id="ARBA00004141"/>
    </source>
</evidence>